<evidence type="ECO:0000256" key="4">
    <source>
        <dbReference type="ARBA" id="ARBA00022989"/>
    </source>
</evidence>
<evidence type="ECO:0000256" key="5">
    <source>
        <dbReference type="ARBA" id="ARBA00023136"/>
    </source>
</evidence>
<dbReference type="GO" id="GO:0030255">
    <property type="term" value="P:protein secretion by the type IV secretion system"/>
    <property type="evidence" value="ECO:0007669"/>
    <property type="project" value="InterPro"/>
</dbReference>
<dbReference type="RefSeq" id="WP_189538602.1">
    <property type="nucleotide sequence ID" value="NZ_BMZD01000001.1"/>
</dbReference>
<name>A0A918VC21_9SPHN</name>
<feature type="transmembrane region" description="Helical" evidence="7">
    <location>
        <begin position="185"/>
        <end position="204"/>
    </location>
</feature>
<dbReference type="Pfam" id="PF04610">
    <property type="entry name" value="TrbL"/>
    <property type="match status" value="1"/>
</dbReference>
<feature type="transmembrane region" description="Helical" evidence="7">
    <location>
        <begin position="163"/>
        <end position="180"/>
    </location>
</feature>
<dbReference type="GO" id="GO:0016020">
    <property type="term" value="C:membrane"/>
    <property type="evidence" value="ECO:0007669"/>
    <property type="project" value="UniProtKB-SubCell"/>
</dbReference>
<accession>A0A918VC21</accession>
<evidence type="ECO:0008006" key="10">
    <source>
        <dbReference type="Google" id="ProtNLM"/>
    </source>
</evidence>
<evidence type="ECO:0000313" key="9">
    <source>
        <dbReference type="Proteomes" id="UP000634139"/>
    </source>
</evidence>
<evidence type="ECO:0000313" key="8">
    <source>
        <dbReference type="EMBL" id="GGZ87291.1"/>
    </source>
</evidence>
<comment type="similarity">
    <text evidence="2">Belongs to the TrbL/VirB6 family.</text>
</comment>
<evidence type="ECO:0000256" key="2">
    <source>
        <dbReference type="ARBA" id="ARBA00007802"/>
    </source>
</evidence>
<evidence type="ECO:0000256" key="6">
    <source>
        <dbReference type="SAM" id="MobiDB-lite"/>
    </source>
</evidence>
<feature type="transmembrane region" description="Helical" evidence="7">
    <location>
        <begin position="224"/>
        <end position="244"/>
    </location>
</feature>
<comment type="subcellular location">
    <subcellularLocation>
        <location evidence="1">Membrane</location>
        <topology evidence="1">Multi-pass membrane protein</topology>
    </subcellularLocation>
</comment>
<evidence type="ECO:0000256" key="3">
    <source>
        <dbReference type="ARBA" id="ARBA00022692"/>
    </source>
</evidence>
<keyword evidence="5 7" id="KW-0472">Membrane</keyword>
<dbReference type="InterPro" id="IPR007688">
    <property type="entry name" value="Conjugal_tfr_TrbL/VirB6"/>
</dbReference>
<protein>
    <recommendedName>
        <fullName evidence="10">Type IV secretion system protein VirB6</fullName>
    </recommendedName>
</protein>
<proteinExistence type="inferred from homology"/>
<dbReference type="EMBL" id="BMZD01000001">
    <property type="protein sequence ID" value="GGZ87291.1"/>
    <property type="molecule type" value="Genomic_DNA"/>
</dbReference>
<sequence>MSACETLAANAAAGVAPALRAVDCLASETTAAAFGRLFGGDGALVPALTILLTLYIAFFAVSLLTGRSRIGISALTPRMMTLGLVLTFATSWVAYQSVVWNLAIGAPDQIASVLTGAKGSATQIFADRIDIIFAAIAEVAQPGATNGEPSGQAAGGSFTPGNLMWLGALLLLLGTVGVLVTARIALAVLLAVGPVFVVFALFGGTRGLTAGWLRGVVLTAVTPLFVVTGGGIVMELLIPVVAALRSAEGGVDGRAALALFMIASVHVALMAMVLKVSGSVVSGWQVFGLAKSDPAESGDAAPAAPAPAGAAATPYAPLAAAANSGRRSALVAAPVMTADGAAALASSSAPSRTSRTVITQLAAPSGAPALPPLSNRRARGIGSRFRSQPSNPVREMIR</sequence>
<keyword evidence="3 7" id="KW-0812">Transmembrane</keyword>
<feature type="transmembrane region" description="Helical" evidence="7">
    <location>
        <begin position="256"/>
        <end position="274"/>
    </location>
</feature>
<feature type="transmembrane region" description="Helical" evidence="7">
    <location>
        <begin position="76"/>
        <end position="95"/>
    </location>
</feature>
<dbReference type="AlphaFoldDB" id="A0A918VC21"/>
<comment type="caution">
    <text evidence="8">The sequence shown here is derived from an EMBL/GenBank/DDBJ whole genome shotgun (WGS) entry which is preliminary data.</text>
</comment>
<organism evidence="8 9">
    <name type="scientific">Novosphingobium arvoryzae</name>
    <dbReference type="NCBI Taxonomy" id="1256514"/>
    <lineage>
        <taxon>Bacteria</taxon>
        <taxon>Pseudomonadati</taxon>
        <taxon>Pseudomonadota</taxon>
        <taxon>Alphaproteobacteria</taxon>
        <taxon>Sphingomonadales</taxon>
        <taxon>Sphingomonadaceae</taxon>
        <taxon>Novosphingobium</taxon>
    </lineage>
</organism>
<reference evidence="8" key="1">
    <citation type="journal article" date="2014" name="Int. J. Syst. Evol. Microbiol.">
        <title>Complete genome sequence of Corynebacterium casei LMG S-19264T (=DSM 44701T), isolated from a smear-ripened cheese.</title>
        <authorList>
            <consortium name="US DOE Joint Genome Institute (JGI-PGF)"/>
            <person name="Walter F."/>
            <person name="Albersmeier A."/>
            <person name="Kalinowski J."/>
            <person name="Ruckert C."/>
        </authorList>
    </citation>
    <scope>NUCLEOTIDE SEQUENCE</scope>
    <source>
        <strain evidence="8">KCTC 32422</strain>
    </source>
</reference>
<evidence type="ECO:0000256" key="7">
    <source>
        <dbReference type="SAM" id="Phobius"/>
    </source>
</evidence>
<evidence type="ECO:0000256" key="1">
    <source>
        <dbReference type="ARBA" id="ARBA00004141"/>
    </source>
</evidence>
<feature type="compositionally biased region" description="Low complexity" evidence="6">
    <location>
        <begin position="365"/>
        <end position="374"/>
    </location>
</feature>
<reference evidence="8" key="2">
    <citation type="submission" date="2020-09" db="EMBL/GenBank/DDBJ databases">
        <authorList>
            <person name="Sun Q."/>
            <person name="Kim S."/>
        </authorList>
    </citation>
    <scope>NUCLEOTIDE SEQUENCE</scope>
    <source>
        <strain evidence="8">KCTC 32422</strain>
    </source>
</reference>
<keyword evidence="9" id="KW-1185">Reference proteome</keyword>
<gene>
    <name evidence="8" type="ORF">GCM10011617_02460</name>
</gene>
<dbReference type="Proteomes" id="UP000634139">
    <property type="component" value="Unassembled WGS sequence"/>
</dbReference>
<keyword evidence="4 7" id="KW-1133">Transmembrane helix</keyword>
<feature type="transmembrane region" description="Helical" evidence="7">
    <location>
        <begin position="43"/>
        <end position="64"/>
    </location>
</feature>
<feature type="region of interest" description="Disordered" evidence="6">
    <location>
        <begin position="365"/>
        <end position="398"/>
    </location>
</feature>